<dbReference type="Proteomes" id="UP001430953">
    <property type="component" value="Unassembled WGS sequence"/>
</dbReference>
<name>A0AAW2GM34_9HYME</name>
<gene>
    <name evidence="1" type="ORF">PUN28_003529</name>
</gene>
<evidence type="ECO:0000313" key="2">
    <source>
        <dbReference type="Proteomes" id="UP001430953"/>
    </source>
</evidence>
<comment type="caution">
    <text evidence="1">The sequence shown here is derived from an EMBL/GenBank/DDBJ whole genome shotgun (WGS) entry which is preliminary data.</text>
</comment>
<keyword evidence="2" id="KW-1185">Reference proteome</keyword>
<evidence type="ECO:0000313" key="1">
    <source>
        <dbReference type="EMBL" id="KAL0128312.1"/>
    </source>
</evidence>
<protein>
    <recommendedName>
        <fullName evidence="3">Secreted protein</fullName>
    </recommendedName>
</protein>
<dbReference type="EMBL" id="JADYXP020000003">
    <property type="protein sequence ID" value="KAL0128312.1"/>
    <property type="molecule type" value="Genomic_DNA"/>
</dbReference>
<accession>A0AAW2GM34</accession>
<evidence type="ECO:0008006" key="3">
    <source>
        <dbReference type="Google" id="ProtNLM"/>
    </source>
</evidence>
<sequence>MTNGAIVIARYFIVSVSLVKCHFTSRVWKPSANYNVERNKYLVALSLQSSCYGFIPRARCISYGSPALSPSSPFPLVKSFTHKGAQLILRNKSANHSERNSARKGAFVRQFHN</sequence>
<organism evidence="1 2">
    <name type="scientific">Cardiocondyla obscurior</name>
    <dbReference type="NCBI Taxonomy" id="286306"/>
    <lineage>
        <taxon>Eukaryota</taxon>
        <taxon>Metazoa</taxon>
        <taxon>Ecdysozoa</taxon>
        <taxon>Arthropoda</taxon>
        <taxon>Hexapoda</taxon>
        <taxon>Insecta</taxon>
        <taxon>Pterygota</taxon>
        <taxon>Neoptera</taxon>
        <taxon>Endopterygota</taxon>
        <taxon>Hymenoptera</taxon>
        <taxon>Apocrita</taxon>
        <taxon>Aculeata</taxon>
        <taxon>Formicoidea</taxon>
        <taxon>Formicidae</taxon>
        <taxon>Myrmicinae</taxon>
        <taxon>Cardiocondyla</taxon>
    </lineage>
</organism>
<reference evidence="1 2" key="1">
    <citation type="submission" date="2023-03" db="EMBL/GenBank/DDBJ databases">
        <title>High recombination rates correlate with genetic variation in Cardiocondyla obscurior ants.</title>
        <authorList>
            <person name="Errbii M."/>
        </authorList>
    </citation>
    <scope>NUCLEOTIDE SEQUENCE [LARGE SCALE GENOMIC DNA]</scope>
    <source>
        <strain evidence="1">Alpha-2009</strain>
        <tissue evidence="1">Whole body</tissue>
    </source>
</reference>
<dbReference type="AlphaFoldDB" id="A0AAW2GM34"/>
<proteinExistence type="predicted"/>